<feature type="domain" description="HECT" evidence="8">
    <location>
        <begin position="772"/>
        <end position="1139"/>
    </location>
</feature>
<evidence type="ECO:0000313" key="9">
    <source>
        <dbReference type="EMBL" id="RKU48649.1"/>
    </source>
</evidence>
<dbReference type="Gene3D" id="3.30.2410.10">
    <property type="entry name" value="Hect, E3 ligase catalytic domain"/>
    <property type="match status" value="1"/>
</dbReference>
<dbReference type="STRING" id="177199.A0A420YL91"/>
<evidence type="ECO:0000256" key="7">
    <source>
        <dbReference type="SAM" id="MobiDB-lite"/>
    </source>
</evidence>
<comment type="pathway">
    <text evidence="2">Protein modification; protein ubiquitination.</text>
</comment>
<dbReference type="InterPro" id="IPR000569">
    <property type="entry name" value="HECT_dom"/>
</dbReference>
<feature type="region of interest" description="Disordered" evidence="7">
    <location>
        <begin position="614"/>
        <end position="638"/>
    </location>
</feature>
<keyword evidence="4" id="KW-0808">Transferase</keyword>
<dbReference type="Gene3D" id="3.30.2160.10">
    <property type="entry name" value="Hect, E3 ligase catalytic domain"/>
    <property type="match status" value="1"/>
</dbReference>
<feature type="compositionally biased region" description="Acidic residues" evidence="7">
    <location>
        <begin position="619"/>
        <end position="638"/>
    </location>
</feature>
<evidence type="ECO:0000259" key="8">
    <source>
        <dbReference type="PROSITE" id="PS50237"/>
    </source>
</evidence>
<feature type="region of interest" description="Disordered" evidence="7">
    <location>
        <begin position="1"/>
        <end position="57"/>
    </location>
</feature>
<dbReference type="Pfam" id="PF00632">
    <property type="entry name" value="HECT"/>
    <property type="match status" value="1"/>
</dbReference>
<evidence type="ECO:0000256" key="5">
    <source>
        <dbReference type="ARBA" id="ARBA00022786"/>
    </source>
</evidence>
<sequence length="1139" mass="129700">MFSTFTGNSRRPRNVNLSGQKKTNPFASGTSKPSVAVADAAAERRHRQQERERKQAAQRIQRIWRGHRVRRDVSSSYRARFDQLYPDDAVPGDANMTERLPEGLALLLSVFQAELPDDLHRLARVCMDLDCVLGDDMLVQTLHTPWRMNTLVEALLEALRCHYASQHSTNDYHALFLKTLLKLVQTYPTVLGRHLRRYYTVLGLCCQRLDSGALAGPVSDSLTAALESPLRLKELLGTDAYLEFASSFLTQPSKLHVTPQSIDMTDLSEAVTTLYSLDNNNNSDDADGRMWLLAHFIELLQATSDDVDQSYKSQQLNLKALYTQLSALSNQIKEAFPAPNMTESSSARRVRLALPEYVEGQLSSLVSEEGIVELLRRFTAHHSAHPEAHSEDASLLAAYTLVLIHSFPSQSDDIRMRLYMVDIRTHDRHMSALRFFWEAISSTSIFRDAVQHEDNALEILRRTKSSQGSPGSGSINLDQEWRSILLFLELYSFVLRLTDDDDFFSALSPHASHNAGSSRLRQNGLSLEQLKPLTKFLKHVSFTIIYSSAELLDPSFSIIQGVDYMAFKGIVTTTMRMLYDRDSRRPFLPKDHWLMTSKFDMAAFQDAVVLENQRQHDLEEQEDGETEQESAEEDMDEDDTAFDEYRALSAAGLQRSQRARMELLRRRQNKAIRDRHLAQVGPKLEILRNMPFIIPFEVRVKIFRQLVNLDKMRRRGGYMDPDQWRQWVMQTSNDLDAQSGMPRSLARHYARIKRGQIFEDAMRQFYPLGDGLKEPIQITFIDQFDTEEAGIDGGGVTKEFLMSVTTEAFGQHSLFETNNKNALYPNPCAVDQRKELLRKAGCPENSAEWHEMLGELKREYEFLGRIIGKCMYDGILINVVFAGFFLRKWATSGSDAGYKANINDLREMDEELYQGLMQLKNYDADVSELESYFVVNDQVSLPGEPIRTVTRNLIPNGENTLVTNENRPLYLYNVARHKLVQQPYLQTQAFLRGLGAIIEPSWLSMFNQNELQRLVGGDSSPIDVDDLRANTQYSGVYQIGDDGEEHPTVKLFWEVMYGLAEEEKRDVLQYVTSTPRAPLLGFNQLRPAFTIRDGGQDQERLPSASTCVNLLKLPQYRTAATLKRKLLYAVQSGAGFDLS</sequence>
<dbReference type="EMBL" id="QVQW01000004">
    <property type="protein sequence ID" value="RKU48649.1"/>
    <property type="molecule type" value="Genomic_DNA"/>
</dbReference>
<dbReference type="PANTHER" id="PTHR45700">
    <property type="entry name" value="UBIQUITIN-PROTEIN LIGASE E3C"/>
    <property type="match status" value="1"/>
</dbReference>
<keyword evidence="5 6" id="KW-0833">Ubl conjugation pathway</keyword>
<keyword evidence="10" id="KW-1185">Reference proteome</keyword>
<reference evidence="9 10" key="1">
    <citation type="submission" date="2018-08" db="EMBL/GenBank/DDBJ databases">
        <title>Draft genome of the lignicolous fungus Coniochaeta pulveracea.</title>
        <authorList>
            <person name="Borstlap C.J."/>
            <person name="De Witt R.N."/>
            <person name="Botha A."/>
            <person name="Volschenk H."/>
        </authorList>
    </citation>
    <scope>NUCLEOTIDE SEQUENCE [LARGE SCALE GENOMIC DNA]</scope>
    <source>
        <strain evidence="9 10">CAB683</strain>
    </source>
</reference>
<dbReference type="SMART" id="SM00119">
    <property type="entry name" value="HECTc"/>
    <property type="match status" value="1"/>
</dbReference>
<evidence type="ECO:0000256" key="1">
    <source>
        <dbReference type="ARBA" id="ARBA00000885"/>
    </source>
</evidence>
<dbReference type="PROSITE" id="PS50096">
    <property type="entry name" value="IQ"/>
    <property type="match status" value="1"/>
</dbReference>
<dbReference type="Proteomes" id="UP000275385">
    <property type="component" value="Unassembled WGS sequence"/>
</dbReference>
<dbReference type="FunFam" id="3.30.2410.10:FF:000017">
    <property type="entry name" value="E3 ubiquitin-protein ligase UPL7"/>
    <property type="match status" value="1"/>
</dbReference>
<evidence type="ECO:0000256" key="4">
    <source>
        <dbReference type="ARBA" id="ARBA00022679"/>
    </source>
</evidence>
<evidence type="ECO:0000313" key="10">
    <source>
        <dbReference type="Proteomes" id="UP000275385"/>
    </source>
</evidence>
<dbReference type="GO" id="GO:0000209">
    <property type="term" value="P:protein polyubiquitination"/>
    <property type="evidence" value="ECO:0007669"/>
    <property type="project" value="InterPro"/>
</dbReference>
<name>A0A420YL91_9PEZI</name>
<dbReference type="GO" id="GO:0006511">
    <property type="term" value="P:ubiquitin-dependent protein catabolic process"/>
    <property type="evidence" value="ECO:0007669"/>
    <property type="project" value="TreeGrafter"/>
</dbReference>
<evidence type="ECO:0000256" key="6">
    <source>
        <dbReference type="PROSITE-ProRule" id="PRU00104"/>
    </source>
</evidence>
<dbReference type="AlphaFoldDB" id="A0A420YL91"/>
<evidence type="ECO:0000256" key="3">
    <source>
        <dbReference type="ARBA" id="ARBA00012485"/>
    </source>
</evidence>
<accession>A0A420YL91</accession>
<dbReference type="CDD" id="cd23767">
    <property type="entry name" value="IQCD"/>
    <property type="match status" value="1"/>
</dbReference>
<dbReference type="EC" id="2.3.2.26" evidence="3"/>
<feature type="active site" description="Glycyl thioester intermediate" evidence="6">
    <location>
        <position position="1107"/>
    </location>
</feature>
<dbReference type="OrthoDB" id="8068875at2759"/>
<dbReference type="CDD" id="cd00078">
    <property type="entry name" value="HECTc"/>
    <property type="match status" value="1"/>
</dbReference>
<dbReference type="PANTHER" id="PTHR45700:SF2">
    <property type="entry name" value="UBIQUITIN-PROTEIN LIGASE E3C"/>
    <property type="match status" value="1"/>
</dbReference>
<dbReference type="PROSITE" id="PS50237">
    <property type="entry name" value="HECT"/>
    <property type="match status" value="1"/>
</dbReference>
<gene>
    <name evidence="9" type="ORF">DL546_009260</name>
</gene>
<organism evidence="9 10">
    <name type="scientific">Coniochaeta pulveracea</name>
    <dbReference type="NCBI Taxonomy" id="177199"/>
    <lineage>
        <taxon>Eukaryota</taxon>
        <taxon>Fungi</taxon>
        <taxon>Dikarya</taxon>
        <taxon>Ascomycota</taxon>
        <taxon>Pezizomycotina</taxon>
        <taxon>Sordariomycetes</taxon>
        <taxon>Sordariomycetidae</taxon>
        <taxon>Coniochaetales</taxon>
        <taxon>Coniochaetaceae</taxon>
        <taxon>Coniochaeta</taxon>
    </lineage>
</organism>
<dbReference type="InterPro" id="IPR035983">
    <property type="entry name" value="Hect_E3_ubiquitin_ligase"/>
</dbReference>
<protein>
    <recommendedName>
        <fullName evidence="3">HECT-type E3 ubiquitin transferase</fullName>
        <ecNumber evidence="3">2.3.2.26</ecNumber>
    </recommendedName>
</protein>
<feature type="compositionally biased region" description="Polar residues" evidence="7">
    <location>
        <begin position="1"/>
        <end position="33"/>
    </location>
</feature>
<comment type="caution">
    <text evidence="9">The sequence shown here is derived from an EMBL/GenBank/DDBJ whole genome shotgun (WGS) entry which is preliminary data.</text>
</comment>
<dbReference type="GO" id="GO:0061630">
    <property type="term" value="F:ubiquitin protein ligase activity"/>
    <property type="evidence" value="ECO:0007669"/>
    <property type="project" value="UniProtKB-EC"/>
</dbReference>
<evidence type="ECO:0000256" key="2">
    <source>
        <dbReference type="ARBA" id="ARBA00004906"/>
    </source>
</evidence>
<dbReference type="InterPro" id="IPR044611">
    <property type="entry name" value="E3A/B/C-like"/>
</dbReference>
<comment type="catalytic activity">
    <reaction evidence="1">
        <text>S-ubiquitinyl-[E2 ubiquitin-conjugating enzyme]-L-cysteine + [acceptor protein]-L-lysine = [E2 ubiquitin-conjugating enzyme]-L-cysteine + N(6)-ubiquitinyl-[acceptor protein]-L-lysine.</text>
        <dbReference type="EC" id="2.3.2.26"/>
    </reaction>
</comment>
<dbReference type="Gene3D" id="3.90.1750.10">
    <property type="entry name" value="Hect, E3 ligase catalytic domains"/>
    <property type="match status" value="1"/>
</dbReference>
<proteinExistence type="predicted"/>
<dbReference type="SUPFAM" id="SSF56204">
    <property type="entry name" value="Hect, E3 ligase catalytic domain"/>
    <property type="match status" value="1"/>
</dbReference>